<sequence>MEKAEKRCEKLKNVSFRNLNFASELPNDQFDLIVISEVAYYLSPEDWEIAILNLLNILSLHGQVILVHWLPKVHDYPQTGDEVHDTFRNLMSEKMKNIFCDRKENYRIDLWEKLISE</sequence>
<dbReference type="SUPFAM" id="SSF53335">
    <property type="entry name" value="S-adenosyl-L-methionine-dependent methyltransferases"/>
    <property type="match status" value="1"/>
</dbReference>
<dbReference type="Pfam" id="PF05401">
    <property type="entry name" value="NodS"/>
    <property type="match status" value="1"/>
</dbReference>
<accession>A0A8J8KBU0</accession>
<dbReference type="Proteomes" id="UP000610746">
    <property type="component" value="Unassembled WGS sequence"/>
</dbReference>
<proteinExistence type="predicted"/>
<evidence type="ECO:0000313" key="2">
    <source>
        <dbReference type="Proteomes" id="UP000610746"/>
    </source>
</evidence>
<dbReference type="AlphaFoldDB" id="A0A8J8KBU0"/>
<dbReference type="GO" id="GO:0008757">
    <property type="term" value="F:S-adenosylmethionine-dependent methyltransferase activity"/>
    <property type="evidence" value="ECO:0007669"/>
    <property type="project" value="InterPro"/>
</dbReference>
<reference evidence="1" key="1">
    <citation type="submission" date="2020-05" db="EMBL/GenBank/DDBJ databases">
        <title>Genomic Encyclopedia of Type Strains, Phase IV (KMG-V): Genome sequencing to study the core and pangenomes of soil and plant-associated prokaryotes.</title>
        <authorList>
            <person name="Whitman W."/>
        </authorList>
    </citation>
    <scope>NUCLEOTIDE SEQUENCE</scope>
    <source>
        <strain evidence="1">16F</strain>
    </source>
</reference>
<evidence type="ECO:0000313" key="1">
    <source>
        <dbReference type="EMBL" id="NRS92914.1"/>
    </source>
</evidence>
<gene>
    <name evidence="1" type="ORF">HNQ03_001998</name>
</gene>
<dbReference type="Gene3D" id="3.40.50.150">
    <property type="entry name" value="Vaccinia Virus protein VP39"/>
    <property type="match status" value="1"/>
</dbReference>
<dbReference type="EMBL" id="JABSNO010000014">
    <property type="protein sequence ID" value="NRS92914.1"/>
    <property type="molecule type" value="Genomic_DNA"/>
</dbReference>
<dbReference type="InterPro" id="IPR029063">
    <property type="entry name" value="SAM-dependent_MTases_sf"/>
</dbReference>
<organism evidence="1 2">
    <name type="scientific">Frigoriflavimonas asaccharolytica</name>
    <dbReference type="NCBI Taxonomy" id="2735899"/>
    <lineage>
        <taxon>Bacteria</taxon>
        <taxon>Pseudomonadati</taxon>
        <taxon>Bacteroidota</taxon>
        <taxon>Flavobacteriia</taxon>
        <taxon>Flavobacteriales</taxon>
        <taxon>Weeksellaceae</taxon>
        <taxon>Frigoriflavimonas</taxon>
    </lineage>
</organism>
<comment type="caution">
    <text evidence="1">The sequence shown here is derived from an EMBL/GenBank/DDBJ whole genome shotgun (WGS) entry which is preliminary data.</text>
</comment>
<dbReference type="GO" id="GO:0009312">
    <property type="term" value="P:oligosaccharide biosynthetic process"/>
    <property type="evidence" value="ECO:0007669"/>
    <property type="project" value="InterPro"/>
</dbReference>
<evidence type="ECO:0008006" key="3">
    <source>
        <dbReference type="Google" id="ProtNLM"/>
    </source>
</evidence>
<protein>
    <recommendedName>
        <fullName evidence="3">Nodulation protein S (NodS)</fullName>
    </recommendedName>
</protein>
<dbReference type="InterPro" id="IPR008715">
    <property type="entry name" value="SAM-MeTfrase_NodS-like"/>
</dbReference>
<name>A0A8J8KBU0_9FLAO</name>
<keyword evidence="2" id="KW-1185">Reference proteome</keyword>